<evidence type="ECO:0000256" key="7">
    <source>
        <dbReference type="ARBA" id="ARBA00022840"/>
    </source>
</evidence>
<evidence type="ECO:0000256" key="10">
    <source>
        <dbReference type="SAM" id="Coils"/>
    </source>
</evidence>
<proteinExistence type="inferred from homology"/>
<dbReference type="AlphaFoldDB" id="A0A833RBC6"/>
<dbReference type="PROSITE" id="PS00108">
    <property type="entry name" value="PROTEIN_KINASE_ST"/>
    <property type="match status" value="1"/>
</dbReference>
<feature type="coiled-coil region" evidence="10">
    <location>
        <begin position="228"/>
        <end position="258"/>
    </location>
</feature>
<feature type="domain" description="Protein kinase" evidence="12">
    <location>
        <begin position="299"/>
        <end position="553"/>
    </location>
</feature>
<organism evidence="14 15">
    <name type="scientific">Carex littledalei</name>
    <dbReference type="NCBI Taxonomy" id="544730"/>
    <lineage>
        <taxon>Eukaryota</taxon>
        <taxon>Viridiplantae</taxon>
        <taxon>Streptophyta</taxon>
        <taxon>Embryophyta</taxon>
        <taxon>Tracheophyta</taxon>
        <taxon>Spermatophyta</taxon>
        <taxon>Magnoliopsida</taxon>
        <taxon>Liliopsida</taxon>
        <taxon>Poales</taxon>
        <taxon>Cyperaceae</taxon>
        <taxon>Cyperoideae</taxon>
        <taxon>Cariceae</taxon>
        <taxon>Carex</taxon>
        <taxon>Carex subgen. Euthyceras</taxon>
    </lineage>
</organism>
<accession>A0A833RBC6</accession>
<dbReference type="FunFam" id="3.30.200.20:FF:000060">
    <property type="entry name" value="Serine/threonine-protein kinase isoform 1"/>
    <property type="match status" value="1"/>
</dbReference>
<dbReference type="PANTHER" id="PTHR44329">
    <property type="entry name" value="SERINE/THREONINE-PROTEIN KINASE TNNI3K-RELATED"/>
    <property type="match status" value="1"/>
</dbReference>
<dbReference type="InterPro" id="IPR002912">
    <property type="entry name" value="ACT_dom"/>
</dbReference>
<evidence type="ECO:0000256" key="1">
    <source>
        <dbReference type="ARBA" id="ARBA00010507"/>
    </source>
</evidence>
<dbReference type="GO" id="GO:0004674">
    <property type="term" value="F:protein serine/threonine kinase activity"/>
    <property type="evidence" value="ECO:0007669"/>
    <property type="project" value="UniProtKB-KW"/>
</dbReference>
<dbReference type="SUPFAM" id="SSF55021">
    <property type="entry name" value="ACT-like"/>
    <property type="match status" value="1"/>
</dbReference>
<comment type="catalytic activity">
    <reaction evidence="8">
        <text>L-threonyl-[protein] + ATP = O-phospho-L-threonyl-[protein] + ADP + H(+)</text>
        <dbReference type="Rhea" id="RHEA:46608"/>
        <dbReference type="Rhea" id="RHEA-COMP:11060"/>
        <dbReference type="Rhea" id="RHEA-COMP:11605"/>
        <dbReference type="ChEBI" id="CHEBI:15378"/>
        <dbReference type="ChEBI" id="CHEBI:30013"/>
        <dbReference type="ChEBI" id="CHEBI:30616"/>
        <dbReference type="ChEBI" id="CHEBI:61977"/>
        <dbReference type="ChEBI" id="CHEBI:456216"/>
        <dbReference type="EC" id="2.7.11.1"/>
    </reaction>
</comment>
<keyword evidence="6 14" id="KW-0418">Kinase</keyword>
<dbReference type="CDD" id="cd13999">
    <property type="entry name" value="STKc_MAP3K-like"/>
    <property type="match status" value="1"/>
</dbReference>
<dbReference type="Gene3D" id="1.10.510.10">
    <property type="entry name" value="Transferase(Phosphotransferase) domain 1"/>
    <property type="match status" value="1"/>
</dbReference>
<evidence type="ECO:0000256" key="11">
    <source>
        <dbReference type="SAM" id="MobiDB-lite"/>
    </source>
</evidence>
<evidence type="ECO:0000256" key="8">
    <source>
        <dbReference type="ARBA" id="ARBA00047899"/>
    </source>
</evidence>
<keyword evidence="7" id="KW-0067">ATP-binding</keyword>
<feature type="region of interest" description="Disordered" evidence="11">
    <location>
        <begin position="122"/>
        <end position="144"/>
    </location>
</feature>
<evidence type="ECO:0000256" key="5">
    <source>
        <dbReference type="ARBA" id="ARBA00022741"/>
    </source>
</evidence>
<evidence type="ECO:0000313" key="15">
    <source>
        <dbReference type="Proteomes" id="UP000623129"/>
    </source>
</evidence>
<name>A0A833RBC6_9POAL</name>
<evidence type="ECO:0000313" key="14">
    <source>
        <dbReference type="EMBL" id="KAF3332213.1"/>
    </source>
</evidence>
<dbReference type="Proteomes" id="UP000623129">
    <property type="component" value="Unassembled WGS sequence"/>
</dbReference>
<dbReference type="InterPro" id="IPR011009">
    <property type="entry name" value="Kinase-like_dom_sf"/>
</dbReference>
<evidence type="ECO:0000256" key="9">
    <source>
        <dbReference type="ARBA" id="ARBA00048679"/>
    </source>
</evidence>
<evidence type="ECO:0000256" key="3">
    <source>
        <dbReference type="ARBA" id="ARBA00022527"/>
    </source>
</evidence>
<dbReference type="PRINTS" id="PR00109">
    <property type="entry name" value="TYRKINASE"/>
</dbReference>
<dbReference type="InterPro" id="IPR051681">
    <property type="entry name" value="Ser/Thr_Kinases-Pseudokinases"/>
</dbReference>
<dbReference type="PANTHER" id="PTHR44329:SF128">
    <property type="entry name" value="SERINE_THREONINE-PROTEIN KINASE STY46"/>
    <property type="match status" value="1"/>
</dbReference>
<keyword evidence="4" id="KW-0808">Transferase</keyword>
<keyword evidence="5" id="KW-0547">Nucleotide-binding</keyword>
<dbReference type="InterPro" id="IPR008271">
    <property type="entry name" value="Ser/Thr_kinase_AS"/>
</dbReference>
<dbReference type="Gene3D" id="3.30.200.20">
    <property type="entry name" value="Phosphorylase Kinase, domain 1"/>
    <property type="match status" value="1"/>
</dbReference>
<dbReference type="InterPro" id="IPR001245">
    <property type="entry name" value="Ser-Thr/Tyr_kinase_cat_dom"/>
</dbReference>
<keyword evidence="3" id="KW-0723">Serine/threonine-protein kinase</keyword>
<keyword evidence="10" id="KW-0175">Coiled coil</keyword>
<dbReference type="SMART" id="SM00220">
    <property type="entry name" value="S_TKc"/>
    <property type="match status" value="1"/>
</dbReference>
<comment type="catalytic activity">
    <reaction evidence="9">
        <text>L-seryl-[protein] + ATP = O-phospho-L-seryl-[protein] + ADP + H(+)</text>
        <dbReference type="Rhea" id="RHEA:17989"/>
        <dbReference type="Rhea" id="RHEA-COMP:9863"/>
        <dbReference type="Rhea" id="RHEA-COMP:11604"/>
        <dbReference type="ChEBI" id="CHEBI:15378"/>
        <dbReference type="ChEBI" id="CHEBI:29999"/>
        <dbReference type="ChEBI" id="CHEBI:30616"/>
        <dbReference type="ChEBI" id="CHEBI:83421"/>
        <dbReference type="ChEBI" id="CHEBI:456216"/>
        <dbReference type="EC" id="2.7.11.1"/>
    </reaction>
</comment>
<dbReference type="OrthoDB" id="4062651at2759"/>
<evidence type="ECO:0000256" key="6">
    <source>
        <dbReference type="ARBA" id="ARBA00022777"/>
    </source>
</evidence>
<feature type="region of interest" description="Disordered" evidence="11">
    <location>
        <begin position="1"/>
        <end position="40"/>
    </location>
</feature>
<dbReference type="PROSITE" id="PS51671">
    <property type="entry name" value="ACT"/>
    <property type="match status" value="1"/>
</dbReference>
<protein>
    <recommendedName>
        <fullName evidence="2">non-specific serine/threonine protein kinase</fullName>
        <ecNumber evidence="2">2.7.11.1</ecNumber>
    </recommendedName>
</protein>
<evidence type="ECO:0000259" key="12">
    <source>
        <dbReference type="PROSITE" id="PS50011"/>
    </source>
</evidence>
<keyword evidence="15" id="KW-1185">Reference proteome</keyword>
<dbReference type="InterPro" id="IPR000719">
    <property type="entry name" value="Prot_kinase_dom"/>
</dbReference>
<feature type="compositionally biased region" description="Gly residues" evidence="11">
    <location>
        <begin position="15"/>
        <end position="27"/>
    </location>
</feature>
<dbReference type="InterPro" id="IPR045865">
    <property type="entry name" value="ACT-like_dom_sf"/>
</dbReference>
<dbReference type="Pfam" id="PF07714">
    <property type="entry name" value="PK_Tyr_Ser-Thr"/>
    <property type="match status" value="1"/>
</dbReference>
<feature type="domain" description="ACT" evidence="13">
    <location>
        <begin position="178"/>
        <end position="257"/>
    </location>
</feature>
<dbReference type="EMBL" id="SWLB01000011">
    <property type="protein sequence ID" value="KAF3332213.1"/>
    <property type="molecule type" value="Genomic_DNA"/>
</dbReference>
<dbReference type="SUPFAM" id="SSF56112">
    <property type="entry name" value="Protein kinase-like (PK-like)"/>
    <property type="match status" value="1"/>
</dbReference>
<evidence type="ECO:0000256" key="2">
    <source>
        <dbReference type="ARBA" id="ARBA00012513"/>
    </source>
</evidence>
<evidence type="ECO:0000256" key="4">
    <source>
        <dbReference type="ARBA" id="ARBA00022679"/>
    </source>
</evidence>
<dbReference type="PROSITE" id="PS50011">
    <property type="entry name" value="PROTEIN_KINASE_DOM"/>
    <property type="match status" value="1"/>
</dbReference>
<evidence type="ECO:0000259" key="13">
    <source>
        <dbReference type="PROSITE" id="PS51671"/>
    </source>
</evidence>
<sequence length="574" mass="64900">MEESAERGKVSASGTGNGNGNGKGKGAVGPNCQTKKKEQEKQHVLEVYEEVLRNLKVAGVPEFTKPGFAKELWDHFHRLPARYAMDVNVEKPEDILMHMNLLEDARNPAKQPSFLVRVVNVSPDEDDTPSDTNKRSIHPSPSFDTSKLRDLVRQASISQNHDEGTDSNPLPFLRLMHEITFASQNKPKFLNQITSLLGDLNLNIEEAHAFSTNDGFSLDVFIVIGWHREETEQLTTAIEEKIKNIKEQQLEAKKSTLQIEDAEHCTSEEYVKNQHPPIPDHIKIPSDGTDEWEIDVKCLKFGKKVASGTYGDLYRGVYFGQDVAIKVIKDDRLNDNMVREFGHEVVILRKVRHKNVVQFIGACTKLPNLCIVTEFMSGGSLYDHLHKHKAVINLPTLIRIALDIAKGMDYLHQHNIIHRDLKTANILIDDKEIVKIADFGVARVKSTSGVMTAETGTYRWMAPEVIAHTEYDHKADVFSFGIMLWELLTIKIPYEYLTPLQAAIGVVQKELRPTIPKGTNPELAKLMEKCWQQRPSKRPDFGTIINDLQHIANEVGVKAEEHHKLGFLSRLKLK</sequence>
<reference evidence="14" key="1">
    <citation type="submission" date="2020-01" db="EMBL/GenBank/DDBJ databases">
        <title>Genome sequence of Kobresia littledalei, the first chromosome-level genome in the family Cyperaceae.</title>
        <authorList>
            <person name="Qu G."/>
        </authorList>
    </citation>
    <scope>NUCLEOTIDE SEQUENCE</scope>
    <source>
        <strain evidence="14">C.B.Clarke</strain>
        <tissue evidence="14">Leaf</tissue>
    </source>
</reference>
<comment type="caution">
    <text evidence="14">The sequence shown here is derived from an EMBL/GenBank/DDBJ whole genome shotgun (WGS) entry which is preliminary data.</text>
</comment>
<dbReference type="GO" id="GO:0005524">
    <property type="term" value="F:ATP binding"/>
    <property type="evidence" value="ECO:0007669"/>
    <property type="project" value="UniProtKB-KW"/>
</dbReference>
<comment type="similarity">
    <text evidence="1">Belongs to the protein kinase superfamily. TKL Ser/Thr protein kinase family. RAF subfamily.</text>
</comment>
<gene>
    <name evidence="14" type="ORF">FCM35_KLT01790</name>
</gene>
<dbReference type="EC" id="2.7.11.1" evidence="2"/>